<name>A0A1M6EXV8_9RHOB</name>
<keyword evidence="3" id="KW-1185">Reference proteome</keyword>
<evidence type="ECO:0000313" key="3">
    <source>
        <dbReference type="Proteomes" id="UP000184040"/>
    </source>
</evidence>
<feature type="transmembrane region" description="Helical" evidence="1">
    <location>
        <begin position="20"/>
        <end position="40"/>
    </location>
</feature>
<dbReference type="AlphaFoldDB" id="A0A1M6EXV8"/>
<dbReference type="EMBL" id="FQZA01000003">
    <property type="protein sequence ID" value="SHI90272.1"/>
    <property type="molecule type" value="Genomic_DNA"/>
</dbReference>
<evidence type="ECO:0008006" key="4">
    <source>
        <dbReference type="Google" id="ProtNLM"/>
    </source>
</evidence>
<organism evidence="2 3">
    <name type="scientific">Palleronia salina</name>
    <dbReference type="NCBI Taxonomy" id="313368"/>
    <lineage>
        <taxon>Bacteria</taxon>
        <taxon>Pseudomonadati</taxon>
        <taxon>Pseudomonadota</taxon>
        <taxon>Alphaproteobacteria</taxon>
        <taxon>Rhodobacterales</taxon>
        <taxon>Roseobacteraceae</taxon>
        <taxon>Palleronia</taxon>
    </lineage>
</organism>
<protein>
    <recommendedName>
        <fullName evidence="4">Flp pilus assembly protein, pilin Flp</fullName>
    </recommendedName>
</protein>
<accession>A0A1M6EXV8</accession>
<sequence>MTAFKMISRLREDEDGAVTVDWVVLTAAVVGLCVTVLASVTSGTKSATHNVSNKLTSTSVSKAF</sequence>
<keyword evidence="1" id="KW-1133">Transmembrane helix</keyword>
<gene>
    <name evidence="2" type="ORF">SAMN04488012_103261</name>
</gene>
<dbReference type="Proteomes" id="UP000184040">
    <property type="component" value="Unassembled WGS sequence"/>
</dbReference>
<keyword evidence="1" id="KW-0472">Membrane</keyword>
<dbReference type="STRING" id="313368.SAMN04488012_103261"/>
<keyword evidence="1" id="KW-0812">Transmembrane</keyword>
<evidence type="ECO:0000313" key="2">
    <source>
        <dbReference type="EMBL" id="SHI90272.1"/>
    </source>
</evidence>
<evidence type="ECO:0000256" key="1">
    <source>
        <dbReference type="SAM" id="Phobius"/>
    </source>
</evidence>
<reference evidence="2 3" key="1">
    <citation type="submission" date="2016-11" db="EMBL/GenBank/DDBJ databases">
        <authorList>
            <person name="Jaros S."/>
            <person name="Januszkiewicz K."/>
            <person name="Wedrychowicz H."/>
        </authorList>
    </citation>
    <scope>NUCLEOTIDE SEQUENCE [LARGE SCALE GENOMIC DNA]</scope>
    <source>
        <strain evidence="2 3">DSM 26892</strain>
    </source>
</reference>
<proteinExistence type="predicted"/>
<dbReference type="RefSeq" id="WP_073127959.1">
    <property type="nucleotide sequence ID" value="NZ_FQZA01000003.1"/>
</dbReference>